<comment type="caution">
    <text evidence="2">The sequence shown here is derived from an EMBL/GenBank/DDBJ whole genome shotgun (WGS) entry which is preliminary data.</text>
</comment>
<protein>
    <submittedName>
        <fullName evidence="2">Uncharacterized protein</fullName>
    </submittedName>
</protein>
<evidence type="ECO:0000313" key="2">
    <source>
        <dbReference type="EMBL" id="KAG5456571.1"/>
    </source>
</evidence>
<dbReference type="Proteomes" id="UP000673691">
    <property type="component" value="Unassembled WGS sequence"/>
</dbReference>
<dbReference type="AlphaFoldDB" id="A0A8H7ZNV0"/>
<proteinExistence type="predicted"/>
<organism evidence="2 3">
    <name type="scientific">Olpidium bornovanus</name>
    <dbReference type="NCBI Taxonomy" id="278681"/>
    <lineage>
        <taxon>Eukaryota</taxon>
        <taxon>Fungi</taxon>
        <taxon>Fungi incertae sedis</taxon>
        <taxon>Olpidiomycota</taxon>
        <taxon>Olpidiomycotina</taxon>
        <taxon>Olpidiomycetes</taxon>
        <taxon>Olpidiales</taxon>
        <taxon>Olpidiaceae</taxon>
        <taxon>Olpidium</taxon>
    </lineage>
</organism>
<gene>
    <name evidence="2" type="ORF">BJ554DRAFT_3656</name>
</gene>
<sequence>MYRANITAAAAAAGRRASCAAPVRPAAAAAARRGNTFWRGIAAASTPGRILTGLAVLRPAGWRWHATAQLLAKKLPRRRATSSAATARSVRRSSEING</sequence>
<evidence type="ECO:0000313" key="3">
    <source>
        <dbReference type="Proteomes" id="UP000673691"/>
    </source>
</evidence>
<evidence type="ECO:0000256" key="1">
    <source>
        <dbReference type="SAM" id="MobiDB-lite"/>
    </source>
</evidence>
<accession>A0A8H7ZNV0</accession>
<reference evidence="2 3" key="1">
    <citation type="journal article" name="Sci. Rep.">
        <title>Genome-scale phylogenetic analyses confirm Olpidium as the closest living zoosporic fungus to the non-flagellated, terrestrial fungi.</title>
        <authorList>
            <person name="Chang Y."/>
            <person name="Rochon D."/>
            <person name="Sekimoto S."/>
            <person name="Wang Y."/>
            <person name="Chovatia M."/>
            <person name="Sandor L."/>
            <person name="Salamov A."/>
            <person name="Grigoriev I.V."/>
            <person name="Stajich J.E."/>
            <person name="Spatafora J.W."/>
        </authorList>
    </citation>
    <scope>NUCLEOTIDE SEQUENCE [LARGE SCALE GENOMIC DNA]</scope>
    <source>
        <strain evidence="2">S191</strain>
    </source>
</reference>
<keyword evidence="3" id="KW-1185">Reference proteome</keyword>
<name>A0A8H7ZNV0_9FUNG</name>
<feature type="region of interest" description="Disordered" evidence="1">
    <location>
        <begin position="75"/>
        <end position="98"/>
    </location>
</feature>
<dbReference type="EMBL" id="JAEFCI010011527">
    <property type="protein sequence ID" value="KAG5456571.1"/>
    <property type="molecule type" value="Genomic_DNA"/>
</dbReference>